<keyword evidence="2" id="KW-0472">Membrane</keyword>
<dbReference type="Pfam" id="PF11992">
    <property type="entry name" value="TgpA_N"/>
    <property type="match status" value="1"/>
</dbReference>
<dbReference type="PANTHER" id="PTHR42736:SF1">
    <property type="entry name" value="PROTEIN-GLUTAMINE GAMMA-GLUTAMYLTRANSFERASE"/>
    <property type="match status" value="1"/>
</dbReference>
<feature type="region of interest" description="Disordered" evidence="1">
    <location>
        <begin position="528"/>
        <end position="562"/>
    </location>
</feature>
<dbReference type="InterPro" id="IPR052901">
    <property type="entry name" value="Bact_TGase-like"/>
</dbReference>
<reference evidence="4 5" key="1">
    <citation type="submission" date="2020-03" db="EMBL/GenBank/DDBJ databases">
        <title>Isolation and identification of active actinomycetes.</title>
        <authorList>
            <person name="Sun X."/>
        </authorList>
    </citation>
    <scope>NUCLEOTIDE SEQUENCE [LARGE SCALE GENOMIC DNA]</scope>
    <source>
        <strain evidence="4 5">NEAU-D13</strain>
    </source>
</reference>
<dbReference type="Proteomes" id="UP000481360">
    <property type="component" value="Unassembled WGS sequence"/>
</dbReference>
<feature type="transmembrane region" description="Helical" evidence="2">
    <location>
        <begin position="69"/>
        <end position="90"/>
    </location>
</feature>
<dbReference type="PANTHER" id="PTHR42736">
    <property type="entry name" value="PROTEIN-GLUTAMINE GAMMA-GLUTAMYLTRANSFERASE"/>
    <property type="match status" value="1"/>
</dbReference>
<dbReference type="InterPro" id="IPR002931">
    <property type="entry name" value="Transglutaminase-like"/>
</dbReference>
<proteinExistence type="predicted"/>
<feature type="transmembrane region" description="Helical" evidence="2">
    <location>
        <begin position="38"/>
        <end position="57"/>
    </location>
</feature>
<feature type="transmembrane region" description="Helical" evidence="2">
    <location>
        <begin position="162"/>
        <end position="180"/>
    </location>
</feature>
<dbReference type="AlphaFoldDB" id="A0A7C9VNH5"/>
<feature type="transmembrane region" description="Helical" evidence="2">
    <location>
        <begin position="138"/>
        <end position="156"/>
    </location>
</feature>
<dbReference type="Pfam" id="PF13559">
    <property type="entry name" value="DUF4129"/>
    <property type="match status" value="1"/>
</dbReference>
<keyword evidence="2" id="KW-1133">Transmembrane helix</keyword>
<dbReference type="SMART" id="SM00460">
    <property type="entry name" value="TGc"/>
    <property type="match status" value="1"/>
</dbReference>
<sequence>MSRLKLSALTPGRAVVEVALALATSAAGALVYREFFASPGYLLTLGSACLVGGVTAVPNRRAWTTPLLAVAGLALVVVFGVFHGAGSEVLDGVRGSWNRLLAVVVPADPWGELLVVPTLVMWAVAFTSVALALRTRTVLAPLAPSLAGFLFAVFVVGNQAGGHAIATIMFLAAALALIAVRTQRPTATGTVLTERRSSRSAGALGVAGLMVCAAALFGVVGGQLLPLAYGEHRFDLRDLLAPPVTTTDTLTPLARLKSQLNDDPARELFTVRLDVDAYTQVDRIRTAALDVFDGATWTSDDTYRVAGSHLTADAALTRGRQVRAHIELKDLAGPYLPVIGWPSQLEATGGNRGLLGFDPDSGVLISTASKLRGLSYDVTAEIGVRDEGLVRATATPGHSRSLPDGLPEPVRAMATNRAGLTGYESLVDLENRFRELATNPDAPPGHSYAAIARLLSAPDANGGYAEQHAAAFAVVARSMGFPARVAVGYRLRNHQGGAFHVSTNNAHAWPEVHFAGYGWVAFEPTNTDNMPLPHQQAEAPEVVQPQPAPPTTAPTAESRRAEAVDGQGFGWDDIRDSTVPVALAAVLPVLLLCGFVVIAKALRRRRRRQHGDPAARVLGAWQEQMDRLVERGITPPVSLTFHEVARHVRGVLGDAATVVEASAELATTAIYAPDCVDESDATEAWRLVTRLRPLLHRRRVSAARLRAAVDPRPLWTVWSAARQRRQAGERLEVGRYR</sequence>
<feature type="compositionally biased region" description="Low complexity" evidence="1">
    <location>
        <begin position="535"/>
        <end position="545"/>
    </location>
</feature>
<dbReference type="RefSeq" id="WP_166046455.1">
    <property type="nucleotide sequence ID" value="NZ_JAAMPJ010000004.1"/>
</dbReference>
<keyword evidence="5" id="KW-1185">Reference proteome</keyword>
<dbReference type="Pfam" id="PF01841">
    <property type="entry name" value="Transglut_core"/>
    <property type="match status" value="1"/>
</dbReference>
<feature type="transmembrane region" description="Helical" evidence="2">
    <location>
        <begin position="579"/>
        <end position="599"/>
    </location>
</feature>
<dbReference type="InterPro" id="IPR021878">
    <property type="entry name" value="TgpA_N"/>
</dbReference>
<keyword evidence="2" id="KW-0812">Transmembrane</keyword>
<evidence type="ECO:0000313" key="4">
    <source>
        <dbReference type="EMBL" id="NGY60414.1"/>
    </source>
</evidence>
<organism evidence="4 5">
    <name type="scientific">Lentzea alba</name>
    <dbReference type="NCBI Taxonomy" id="2714351"/>
    <lineage>
        <taxon>Bacteria</taxon>
        <taxon>Bacillati</taxon>
        <taxon>Actinomycetota</taxon>
        <taxon>Actinomycetes</taxon>
        <taxon>Pseudonocardiales</taxon>
        <taxon>Pseudonocardiaceae</taxon>
        <taxon>Lentzea</taxon>
    </lineage>
</organism>
<dbReference type="InterPro" id="IPR038765">
    <property type="entry name" value="Papain-like_cys_pep_sf"/>
</dbReference>
<gene>
    <name evidence="4" type="ORF">G7043_15910</name>
</gene>
<feature type="transmembrane region" description="Helical" evidence="2">
    <location>
        <begin position="201"/>
        <end position="225"/>
    </location>
</feature>
<feature type="domain" description="Transglutaminase-like" evidence="3">
    <location>
        <begin position="457"/>
        <end position="526"/>
    </location>
</feature>
<feature type="transmembrane region" description="Helical" evidence="2">
    <location>
        <begin position="12"/>
        <end position="32"/>
    </location>
</feature>
<evidence type="ECO:0000256" key="1">
    <source>
        <dbReference type="SAM" id="MobiDB-lite"/>
    </source>
</evidence>
<dbReference type="SUPFAM" id="SSF54001">
    <property type="entry name" value="Cysteine proteinases"/>
    <property type="match status" value="1"/>
</dbReference>
<dbReference type="Gene3D" id="3.10.620.30">
    <property type="match status" value="1"/>
</dbReference>
<evidence type="ECO:0000256" key="2">
    <source>
        <dbReference type="SAM" id="Phobius"/>
    </source>
</evidence>
<dbReference type="EMBL" id="JAAMPJ010000004">
    <property type="protein sequence ID" value="NGY60414.1"/>
    <property type="molecule type" value="Genomic_DNA"/>
</dbReference>
<evidence type="ECO:0000259" key="3">
    <source>
        <dbReference type="SMART" id="SM00460"/>
    </source>
</evidence>
<comment type="caution">
    <text evidence="4">The sequence shown here is derived from an EMBL/GenBank/DDBJ whole genome shotgun (WGS) entry which is preliminary data.</text>
</comment>
<dbReference type="InterPro" id="IPR025403">
    <property type="entry name" value="TgpA-like_C"/>
</dbReference>
<name>A0A7C9VNH5_9PSEU</name>
<evidence type="ECO:0000313" key="5">
    <source>
        <dbReference type="Proteomes" id="UP000481360"/>
    </source>
</evidence>
<protein>
    <submittedName>
        <fullName evidence="4">Transglutaminase domain-containing protein</fullName>
    </submittedName>
</protein>
<feature type="transmembrane region" description="Helical" evidence="2">
    <location>
        <begin position="110"/>
        <end position="131"/>
    </location>
</feature>
<accession>A0A7C9VNH5</accession>